<protein>
    <recommendedName>
        <fullName evidence="4 10">Outer-membrane lipoprotein carrier protein</fullName>
    </recommendedName>
</protein>
<dbReference type="SUPFAM" id="SSF89392">
    <property type="entry name" value="Prokaryotic lipoproteins and lipoprotein localization factors"/>
    <property type="match status" value="1"/>
</dbReference>
<reference evidence="11 12" key="1">
    <citation type="submission" date="2024-10" db="EMBL/GenBank/DDBJ databases">
        <title>The Natural Products Discovery Center: Release of the First 8490 Sequenced Strains for Exploring Actinobacteria Biosynthetic Diversity.</title>
        <authorList>
            <person name="Kalkreuter E."/>
            <person name="Kautsar S.A."/>
            <person name="Yang D."/>
            <person name="Bader C.D."/>
            <person name="Teijaro C.N."/>
            <person name="Fluegel L."/>
            <person name="Davis C.M."/>
            <person name="Simpson J.R."/>
            <person name="Lauterbach L."/>
            <person name="Steele A.D."/>
            <person name="Gui C."/>
            <person name="Meng S."/>
            <person name="Li G."/>
            <person name="Viehrig K."/>
            <person name="Ye F."/>
            <person name="Su P."/>
            <person name="Kiefer A.F."/>
            <person name="Nichols A."/>
            <person name="Cepeda A.J."/>
            <person name="Yan W."/>
            <person name="Fan B."/>
            <person name="Jiang Y."/>
            <person name="Adhikari A."/>
            <person name="Zheng C.-J."/>
            <person name="Schuster L."/>
            <person name="Cowan T.M."/>
            <person name="Smanski M.J."/>
            <person name="Chevrette M.G."/>
            <person name="De Carvalho L.P.S."/>
            <person name="Shen B."/>
        </authorList>
    </citation>
    <scope>NUCLEOTIDE SEQUENCE [LARGE SCALE GENOMIC DNA]</scope>
    <source>
        <strain evidence="11 12">NPDC087045</strain>
    </source>
</reference>
<dbReference type="Proteomes" id="UP001617427">
    <property type="component" value="Unassembled WGS sequence"/>
</dbReference>
<comment type="subunit">
    <text evidence="3 10">Monomer.</text>
</comment>
<dbReference type="PANTHER" id="PTHR35869:SF1">
    <property type="entry name" value="OUTER-MEMBRANE LIPOPROTEIN CARRIER PROTEIN"/>
    <property type="match status" value="1"/>
</dbReference>
<keyword evidence="7 10" id="KW-0574">Periplasm</keyword>
<comment type="caution">
    <text evidence="11">The sequence shown here is derived from an EMBL/GenBank/DDBJ whole genome shotgun (WGS) entry which is preliminary data.</text>
</comment>
<keyword evidence="9 10" id="KW-0143">Chaperone</keyword>
<organism evidence="11 12">
    <name type="scientific">Herbaspirillum chlorophenolicum</name>
    <dbReference type="NCBI Taxonomy" id="211589"/>
    <lineage>
        <taxon>Bacteria</taxon>
        <taxon>Pseudomonadati</taxon>
        <taxon>Pseudomonadota</taxon>
        <taxon>Betaproteobacteria</taxon>
        <taxon>Burkholderiales</taxon>
        <taxon>Oxalobacteraceae</taxon>
        <taxon>Herbaspirillum</taxon>
    </lineage>
</organism>
<dbReference type="PANTHER" id="PTHR35869">
    <property type="entry name" value="OUTER-MEMBRANE LIPOPROTEIN CARRIER PROTEIN"/>
    <property type="match status" value="1"/>
</dbReference>
<accession>A0ABW8EXC7</accession>
<evidence type="ECO:0000313" key="11">
    <source>
        <dbReference type="EMBL" id="MFJ3045202.1"/>
    </source>
</evidence>
<keyword evidence="11" id="KW-0449">Lipoprotein</keyword>
<comment type="function">
    <text evidence="10">Participates in the translocation of lipoproteins from the inner membrane to the outer membrane. Only forms a complex with a lipoprotein if the residue after the N-terminal Cys is not an aspartate (The Asp acts as a targeting signal to indicate that the lipoprotein should stay in the inner membrane).</text>
</comment>
<dbReference type="InterPro" id="IPR004564">
    <property type="entry name" value="OM_lipoprot_carrier_LolA-like"/>
</dbReference>
<name>A0ABW8EXC7_9BURK</name>
<keyword evidence="8 10" id="KW-0653">Protein transport</keyword>
<dbReference type="CDD" id="cd16325">
    <property type="entry name" value="LolA"/>
    <property type="match status" value="1"/>
</dbReference>
<dbReference type="NCBIfam" id="NF000661">
    <property type="entry name" value="PRK00031.1-3"/>
    <property type="match status" value="1"/>
</dbReference>
<dbReference type="RefSeq" id="WP_402698643.1">
    <property type="nucleotide sequence ID" value="NZ_JBIUZV010000002.1"/>
</dbReference>
<dbReference type="InterPro" id="IPR018323">
    <property type="entry name" value="OM_lipoprot_carrier_LolA_Pbac"/>
</dbReference>
<proteinExistence type="inferred from homology"/>
<keyword evidence="6" id="KW-0732">Signal</keyword>
<evidence type="ECO:0000256" key="6">
    <source>
        <dbReference type="ARBA" id="ARBA00022729"/>
    </source>
</evidence>
<comment type="subcellular location">
    <subcellularLocation>
        <location evidence="1 10">Periplasm</location>
    </subcellularLocation>
</comment>
<dbReference type="InterPro" id="IPR029046">
    <property type="entry name" value="LolA/LolB/LppX"/>
</dbReference>
<dbReference type="Gene3D" id="2.50.20.10">
    <property type="entry name" value="Lipoprotein localisation LolA/LolB/LppX"/>
    <property type="match status" value="1"/>
</dbReference>
<evidence type="ECO:0000256" key="10">
    <source>
        <dbReference type="HAMAP-Rule" id="MF_00240"/>
    </source>
</evidence>
<evidence type="ECO:0000256" key="1">
    <source>
        <dbReference type="ARBA" id="ARBA00004418"/>
    </source>
</evidence>
<keyword evidence="12" id="KW-1185">Reference proteome</keyword>
<evidence type="ECO:0000256" key="9">
    <source>
        <dbReference type="ARBA" id="ARBA00023186"/>
    </source>
</evidence>
<sequence>MNNPRHPLFEGIERRGRVQSRARAINLRRILAAVSLSALAVAGAIVFTALTPGRASAAALEQFKQFVASTQSAKGDFTQRLVRNDNGNAKVVNTSSGTFVFSRPGKFIWTYQKPYEQVIQADGEKLFIYDKDLNQVTTKKLGNALGSSPAAILFGSNDLEKNFTLKEAGAKDGMEWLEAVPKSRDTTFDRIGIGFKNGMPVAMELHDSFGQISVLSFDSFEKNPPLKVNSFTFTIPKGADVFSN</sequence>
<comment type="similarity">
    <text evidence="2 10">Belongs to the LolA family.</text>
</comment>
<evidence type="ECO:0000313" key="12">
    <source>
        <dbReference type="Proteomes" id="UP001617427"/>
    </source>
</evidence>
<evidence type="ECO:0000256" key="4">
    <source>
        <dbReference type="ARBA" id="ARBA00014035"/>
    </source>
</evidence>
<evidence type="ECO:0000256" key="8">
    <source>
        <dbReference type="ARBA" id="ARBA00022927"/>
    </source>
</evidence>
<dbReference type="EMBL" id="JBIUZV010000002">
    <property type="protein sequence ID" value="MFJ3045202.1"/>
    <property type="molecule type" value="Genomic_DNA"/>
</dbReference>
<evidence type="ECO:0000256" key="2">
    <source>
        <dbReference type="ARBA" id="ARBA00007615"/>
    </source>
</evidence>
<keyword evidence="5 10" id="KW-0813">Transport</keyword>
<evidence type="ECO:0000256" key="7">
    <source>
        <dbReference type="ARBA" id="ARBA00022764"/>
    </source>
</evidence>
<dbReference type="HAMAP" id="MF_00240">
    <property type="entry name" value="LolA"/>
    <property type="match status" value="1"/>
</dbReference>
<evidence type="ECO:0000256" key="5">
    <source>
        <dbReference type="ARBA" id="ARBA00022448"/>
    </source>
</evidence>
<gene>
    <name evidence="10 11" type="primary">lolA</name>
    <name evidence="11" type="ORF">ACIPEN_05170</name>
</gene>
<dbReference type="Pfam" id="PF03548">
    <property type="entry name" value="LolA"/>
    <property type="match status" value="1"/>
</dbReference>
<evidence type="ECO:0000256" key="3">
    <source>
        <dbReference type="ARBA" id="ARBA00011245"/>
    </source>
</evidence>